<dbReference type="Pfam" id="PF01092">
    <property type="entry name" value="Ribosomal_S6e"/>
    <property type="match status" value="1"/>
</dbReference>
<dbReference type="GO" id="GO:1990904">
    <property type="term" value="C:ribonucleoprotein complex"/>
    <property type="evidence" value="ECO:0007669"/>
    <property type="project" value="UniProtKB-KW"/>
</dbReference>
<name>A0AAF0F408_9BASI</name>
<evidence type="ECO:0000256" key="4">
    <source>
        <dbReference type="PIRNR" id="PIRNR002129"/>
    </source>
</evidence>
<dbReference type="RefSeq" id="XP_060123016.1">
    <property type="nucleotide sequence ID" value="XM_060267033.1"/>
</dbReference>
<keyword evidence="2 4" id="KW-0689">Ribosomal protein</keyword>
<evidence type="ECO:0000313" key="5">
    <source>
        <dbReference type="EMBL" id="WFD40119.1"/>
    </source>
</evidence>
<dbReference type="AlphaFoldDB" id="A0AAF0F408"/>
<dbReference type="SMART" id="SM01405">
    <property type="entry name" value="Ribosomal_S6e"/>
    <property type="match status" value="1"/>
</dbReference>
<dbReference type="Proteomes" id="UP001217754">
    <property type="component" value="Chromosome 5"/>
</dbReference>
<dbReference type="InterPro" id="IPR014401">
    <property type="entry name" value="Ribosomal_eS6-like"/>
</dbReference>
<accession>A0AAF0F408</accession>
<dbReference type="GO" id="GO:0005840">
    <property type="term" value="C:ribosome"/>
    <property type="evidence" value="ECO:0007669"/>
    <property type="project" value="UniProtKB-KW"/>
</dbReference>
<comment type="similarity">
    <text evidence="1 4">Belongs to the eukaryotic ribosomal protein eS6 family.</text>
</comment>
<dbReference type="Gene3D" id="1.20.5.2650">
    <property type="match status" value="1"/>
</dbReference>
<evidence type="ECO:0000256" key="3">
    <source>
        <dbReference type="ARBA" id="ARBA00023274"/>
    </source>
</evidence>
<keyword evidence="6" id="KW-1185">Reference proteome</keyword>
<dbReference type="InterPro" id="IPR001377">
    <property type="entry name" value="Ribosomal_eS6"/>
</dbReference>
<gene>
    <name evidence="5" type="primary">RPS6</name>
    <name evidence="5" type="ORF">MJAP1_003104</name>
</gene>
<dbReference type="PIRSF" id="PIRSF002129">
    <property type="entry name" value="Ribosom_S6_euk"/>
    <property type="match status" value="1"/>
</dbReference>
<dbReference type="GeneID" id="85226755"/>
<evidence type="ECO:0000256" key="2">
    <source>
        <dbReference type="ARBA" id="ARBA00022980"/>
    </source>
</evidence>
<dbReference type="GO" id="GO:0006412">
    <property type="term" value="P:translation"/>
    <property type="evidence" value="ECO:0007669"/>
    <property type="project" value="InterPro"/>
</dbReference>
<protein>
    <recommendedName>
        <fullName evidence="4">40S ribosomal protein S6</fullName>
    </recommendedName>
</protein>
<keyword evidence="3 4" id="KW-0687">Ribonucleoprotein</keyword>
<evidence type="ECO:0000313" key="6">
    <source>
        <dbReference type="Proteomes" id="UP001217754"/>
    </source>
</evidence>
<sequence length="235" mass="26987">MKLNVANPATGAQKSFEFLDERNVRCFYDKRMSQDVEVDTLGDEWKGYVLRIGGGNDKQGFPMKQGVLLPYRVRLLLGEGDSCYRQRRTGERRRKSVRGCIVGPDIQALHCIVVKQGEQEIPGLTDAESAVPKRLGPKRANHIRKFFNLSKDDDVRKYVIRRTIEPKKEGAKPKTKAPKIQRLITPQRLQRKRDAQRVKKLRIVKANQQKAEYGDLVAKRISERKQRHLAAEANN</sequence>
<dbReference type="GO" id="GO:0003735">
    <property type="term" value="F:structural constituent of ribosome"/>
    <property type="evidence" value="ECO:0007669"/>
    <property type="project" value="InterPro"/>
</dbReference>
<organism evidence="5 6">
    <name type="scientific">Malassezia japonica</name>
    <dbReference type="NCBI Taxonomy" id="223818"/>
    <lineage>
        <taxon>Eukaryota</taxon>
        <taxon>Fungi</taxon>
        <taxon>Dikarya</taxon>
        <taxon>Basidiomycota</taxon>
        <taxon>Ustilaginomycotina</taxon>
        <taxon>Malasseziomycetes</taxon>
        <taxon>Malasseziales</taxon>
        <taxon>Malasseziaceae</taxon>
        <taxon>Malassezia</taxon>
    </lineage>
</organism>
<dbReference type="EMBL" id="CP119962">
    <property type="protein sequence ID" value="WFD40119.1"/>
    <property type="molecule type" value="Genomic_DNA"/>
</dbReference>
<evidence type="ECO:0000256" key="1">
    <source>
        <dbReference type="ARBA" id="ARBA00009312"/>
    </source>
</evidence>
<dbReference type="PANTHER" id="PTHR11502">
    <property type="entry name" value="40S RIBOSOMAL PROTEIN S6"/>
    <property type="match status" value="1"/>
</dbReference>
<reference evidence="5" key="1">
    <citation type="submission" date="2023-03" db="EMBL/GenBank/DDBJ databases">
        <title>Mating type loci evolution in Malassezia.</title>
        <authorList>
            <person name="Coelho M.A."/>
        </authorList>
    </citation>
    <scope>NUCLEOTIDE SEQUENCE</scope>
    <source>
        <strain evidence="5">CBS 9431</strain>
    </source>
</reference>
<proteinExistence type="inferred from homology"/>